<sequence>MNHSHYHMESSHADYQPMHENNWNVKQQVDMKDFCKQQLYQYIQIEVNDGSTYIGILHSFDDNQLYLLIPTPDQDTNRNDANDQRLFPFFGPFGLFGFPFYGIRRFGPYRPYWWW</sequence>
<name>A0A941IAB1_9BACI</name>
<reference evidence="2" key="1">
    <citation type="submission" date="2021-04" db="EMBL/GenBank/DDBJ databases">
        <title>Isolation and polyphasic classification of algal microorganism.</title>
        <authorList>
            <person name="Wang S."/>
        </authorList>
    </citation>
    <scope>NUCLEOTIDE SEQUENCE</scope>
    <source>
        <strain evidence="2">720a</strain>
    </source>
</reference>
<keyword evidence="1" id="KW-1133">Transmembrane helix</keyword>
<evidence type="ECO:0000256" key="1">
    <source>
        <dbReference type="SAM" id="Phobius"/>
    </source>
</evidence>
<protein>
    <submittedName>
        <fullName evidence="2">Uncharacterized protein</fullName>
    </submittedName>
</protein>
<evidence type="ECO:0000313" key="2">
    <source>
        <dbReference type="EMBL" id="MBR7795197.1"/>
    </source>
</evidence>
<feature type="transmembrane region" description="Helical" evidence="1">
    <location>
        <begin position="86"/>
        <end position="103"/>
    </location>
</feature>
<gene>
    <name evidence="2" type="ORF">KCX74_03965</name>
</gene>
<dbReference type="EMBL" id="JAGSOT010000007">
    <property type="protein sequence ID" value="MBR7795197.1"/>
    <property type="molecule type" value="Genomic_DNA"/>
</dbReference>
<comment type="caution">
    <text evidence="2">The sequence shown here is derived from an EMBL/GenBank/DDBJ whole genome shotgun (WGS) entry which is preliminary data.</text>
</comment>
<dbReference type="Proteomes" id="UP000675284">
    <property type="component" value="Unassembled WGS sequence"/>
</dbReference>
<proteinExistence type="predicted"/>
<keyword evidence="3" id="KW-1185">Reference proteome</keyword>
<dbReference type="RefSeq" id="WP_121604101.1">
    <property type="nucleotide sequence ID" value="NZ_CP115959.1"/>
</dbReference>
<organism evidence="2 3">
    <name type="scientific">Virgibacillus salarius</name>
    <dbReference type="NCBI Taxonomy" id="447199"/>
    <lineage>
        <taxon>Bacteria</taxon>
        <taxon>Bacillati</taxon>
        <taxon>Bacillota</taxon>
        <taxon>Bacilli</taxon>
        <taxon>Bacillales</taxon>
        <taxon>Bacillaceae</taxon>
        <taxon>Virgibacillus</taxon>
    </lineage>
</organism>
<keyword evidence="1" id="KW-0812">Transmembrane</keyword>
<accession>A0A941IAB1</accession>
<evidence type="ECO:0000313" key="3">
    <source>
        <dbReference type="Proteomes" id="UP000675284"/>
    </source>
</evidence>
<dbReference type="AlphaFoldDB" id="A0A941IAB1"/>
<keyword evidence="1" id="KW-0472">Membrane</keyword>